<organism evidence="1 2">
    <name type="scientific">Paenibacillus protaetiae</name>
    <dbReference type="NCBI Taxonomy" id="2509456"/>
    <lineage>
        <taxon>Bacteria</taxon>
        <taxon>Bacillati</taxon>
        <taxon>Bacillota</taxon>
        <taxon>Bacilli</taxon>
        <taxon>Bacillales</taxon>
        <taxon>Paenibacillaceae</taxon>
        <taxon>Paenibacillus</taxon>
    </lineage>
</organism>
<dbReference type="KEGG" id="pprt:ET464_13085"/>
<evidence type="ECO:0000313" key="2">
    <source>
        <dbReference type="Proteomes" id="UP000293568"/>
    </source>
</evidence>
<protein>
    <submittedName>
        <fullName evidence="1">Uncharacterized protein</fullName>
    </submittedName>
</protein>
<accession>A0A4P6EX24</accession>
<sequence length="86" mass="9774">MWTTKACKQDHIRLRHMPMTLEVRLPGGKRTMMVRKQEAFSNARQASLRLKAQSKQEKHLAEPRRSIGSAGVFWGLADSAGLSEIR</sequence>
<proteinExistence type="predicted"/>
<dbReference type="RefSeq" id="WP_129441562.1">
    <property type="nucleotide sequence ID" value="NZ_CP035492.1"/>
</dbReference>
<name>A0A4P6EX24_9BACL</name>
<evidence type="ECO:0000313" key="1">
    <source>
        <dbReference type="EMBL" id="QAY67195.1"/>
    </source>
</evidence>
<dbReference type="EMBL" id="CP035492">
    <property type="protein sequence ID" value="QAY67195.1"/>
    <property type="molecule type" value="Genomic_DNA"/>
</dbReference>
<keyword evidence="2" id="KW-1185">Reference proteome</keyword>
<gene>
    <name evidence="1" type="ORF">ET464_13085</name>
</gene>
<dbReference type="Proteomes" id="UP000293568">
    <property type="component" value="Chromosome"/>
</dbReference>
<dbReference type="AlphaFoldDB" id="A0A4P6EX24"/>
<reference evidence="1 2" key="1">
    <citation type="submission" date="2019-01" db="EMBL/GenBank/DDBJ databases">
        <title>Genome sequencing of strain FW100M-2.</title>
        <authorList>
            <person name="Heo J."/>
            <person name="Kim S.-J."/>
            <person name="Kim J.-S."/>
            <person name="Hong S.-B."/>
            <person name="Kwon S.-W."/>
        </authorList>
    </citation>
    <scope>NUCLEOTIDE SEQUENCE [LARGE SCALE GENOMIC DNA]</scope>
    <source>
        <strain evidence="1 2">FW100M-2</strain>
    </source>
</reference>